<keyword evidence="6" id="KW-1185">Reference proteome</keyword>
<keyword evidence="1" id="KW-0560">Oxidoreductase</keyword>
<dbReference type="GO" id="GO:0016020">
    <property type="term" value="C:membrane"/>
    <property type="evidence" value="ECO:0007669"/>
    <property type="project" value="InterPro"/>
</dbReference>
<feature type="transmembrane region" description="Helical" evidence="3">
    <location>
        <begin position="41"/>
        <end position="60"/>
    </location>
</feature>
<gene>
    <name evidence="5" type="ordered locus">Turpa_2436</name>
</gene>
<dbReference type="PROSITE" id="PS51387">
    <property type="entry name" value="FAD_PCMH"/>
    <property type="match status" value="1"/>
</dbReference>
<dbReference type="Proteomes" id="UP000006048">
    <property type="component" value="Chromosome"/>
</dbReference>
<dbReference type="Gene3D" id="3.30.70.2520">
    <property type="match status" value="1"/>
</dbReference>
<keyword evidence="3" id="KW-0472">Membrane</keyword>
<dbReference type="GO" id="GO:0071949">
    <property type="term" value="F:FAD binding"/>
    <property type="evidence" value="ECO:0007669"/>
    <property type="project" value="InterPro"/>
</dbReference>
<evidence type="ECO:0000256" key="2">
    <source>
        <dbReference type="SAM" id="MobiDB-lite"/>
    </source>
</evidence>
<evidence type="ECO:0000313" key="5">
    <source>
        <dbReference type="EMBL" id="AFM13078.1"/>
    </source>
</evidence>
<protein>
    <submittedName>
        <fullName evidence="5">FAD linked oxidase domain protein</fullName>
    </submittedName>
</protein>
<dbReference type="KEGG" id="tpx:Turpa_2436"/>
<dbReference type="InterPro" id="IPR016169">
    <property type="entry name" value="FAD-bd_PCMH_sub2"/>
</dbReference>
<feature type="transmembrane region" description="Helical" evidence="3">
    <location>
        <begin position="7"/>
        <end position="29"/>
    </location>
</feature>
<proteinExistence type="predicted"/>
<feature type="transmembrane region" description="Helical" evidence="3">
    <location>
        <begin position="290"/>
        <end position="309"/>
    </location>
</feature>
<feature type="region of interest" description="Disordered" evidence="2">
    <location>
        <begin position="378"/>
        <end position="397"/>
    </location>
</feature>
<dbReference type="SUPFAM" id="SSF56176">
    <property type="entry name" value="FAD-binding/transporter-associated domain-like"/>
    <property type="match status" value="1"/>
</dbReference>
<keyword evidence="3" id="KW-1133">Transmembrane helix</keyword>
<evidence type="ECO:0000256" key="3">
    <source>
        <dbReference type="SAM" id="Phobius"/>
    </source>
</evidence>
<dbReference type="InterPro" id="IPR010031">
    <property type="entry name" value="FAD_lactone_oxidase-like"/>
</dbReference>
<evidence type="ECO:0000313" key="6">
    <source>
        <dbReference type="Proteomes" id="UP000006048"/>
    </source>
</evidence>
<dbReference type="Gene3D" id="3.30.465.10">
    <property type="match status" value="1"/>
</dbReference>
<dbReference type="HOGENOM" id="CLU_023402_0_0_12"/>
<dbReference type="GO" id="GO:0003885">
    <property type="term" value="F:D-arabinono-1,4-lactone oxidase activity"/>
    <property type="evidence" value="ECO:0007669"/>
    <property type="project" value="InterPro"/>
</dbReference>
<feature type="domain" description="FAD-binding PCMH-type" evidence="4">
    <location>
        <begin position="120"/>
        <end position="314"/>
    </location>
</feature>
<dbReference type="PANTHER" id="PTHR43762">
    <property type="entry name" value="L-GULONOLACTONE OXIDASE"/>
    <property type="match status" value="1"/>
</dbReference>
<dbReference type="InterPro" id="IPR016166">
    <property type="entry name" value="FAD-bd_PCMH"/>
</dbReference>
<evidence type="ECO:0000256" key="1">
    <source>
        <dbReference type="ARBA" id="ARBA00023002"/>
    </source>
</evidence>
<dbReference type="InterPro" id="IPR036318">
    <property type="entry name" value="FAD-bd_PCMH-like_sf"/>
</dbReference>
<reference evidence="5 6" key="1">
    <citation type="submission" date="2012-06" db="EMBL/GenBank/DDBJ databases">
        <title>The complete chromosome of genome of Turneriella parva DSM 21527.</title>
        <authorList>
            <consortium name="US DOE Joint Genome Institute (JGI-PGF)"/>
            <person name="Lucas S."/>
            <person name="Han J."/>
            <person name="Lapidus A."/>
            <person name="Bruce D."/>
            <person name="Goodwin L."/>
            <person name="Pitluck S."/>
            <person name="Peters L."/>
            <person name="Kyrpides N."/>
            <person name="Mavromatis K."/>
            <person name="Ivanova N."/>
            <person name="Mikhailova N."/>
            <person name="Chertkov O."/>
            <person name="Detter J.C."/>
            <person name="Tapia R."/>
            <person name="Han C."/>
            <person name="Land M."/>
            <person name="Hauser L."/>
            <person name="Markowitz V."/>
            <person name="Cheng J.-F."/>
            <person name="Hugenholtz P."/>
            <person name="Woyke T."/>
            <person name="Wu D."/>
            <person name="Gronow S."/>
            <person name="Wellnitz S."/>
            <person name="Brambilla E."/>
            <person name="Klenk H.-P."/>
            <person name="Eisen J.A."/>
        </authorList>
    </citation>
    <scope>NUCLEOTIDE SEQUENCE [LARGE SCALE GENOMIC DNA]</scope>
    <source>
        <strain evidence="6">ATCC BAA-1111 / DSM 21527 / NCTC 11395 / H</strain>
    </source>
</reference>
<dbReference type="InterPro" id="IPR016171">
    <property type="entry name" value="Vanillyl_alc_oxidase_C-sub2"/>
</dbReference>
<keyword evidence="3" id="KW-0812">Transmembrane</keyword>
<dbReference type="InterPro" id="IPR006094">
    <property type="entry name" value="Oxid_FAD_bind_N"/>
</dbReference>
<name>I4B721_TURPD</name>
<organism evidence="5 6">
    <name type="scientific">Turneriella parva (strain ATCC BAA-1111 / DSM 21527 / NCTC 11395 / H)</name>
    <name type="common">Leptospira parva</name>
    <dbReference type="NCBI Taxonomy" id="869212"/>
    <lineage>
        <taxon>Bacteria</taxon>
        <taxon>Pseudomonadati</taxon>
        <taxon>Spirochaetota</taxon>
        <taxon>Spirochaetia</taxon>
        <taxon>Leptospirales</taxon>
        <taxon>Leptospiraceae</taxon>
        <taxon>Turneriella</taxon>
    </lineage>
</organism>
<dbReference type="InterPro" id="IPR007173">
    <property type="entry name" value="ALO_C"/>
</dbReference>
<feature type="transmembrane region" description="Helical" evidence="3">
    <location>
        <begin position="72"/>
        <end position="93"/>
    </location>
</feature>
<dbReference type="STRING" id="869212.Turpa_2436"/>
<dbReference type="Gene3D" id="1.10.45.10">
    <property type="entry name" value="Vanillyl-alcohol Oxidase, Chain A, domain 4"/>
    <property type="match status" value="1"/>
</dbReference>
<dbReference type="Pfam" id="PF04030">
    <property type="entry name" value="ALO"/>
    <property type="match status" value="1"/>
</dbReference>
<dbReference type="PATRIC" id="fig|869212.3.peg.2451"/>
<feature type="transmembrane region" description="Helical" evidence="3">
    <location>
        <begin position="99"/>
        <end position="120"/>
    </location>
</feature>
<dbReference type="AlphaFoldDB" id="I4B721"/>
<dbReference type="EMBL" id="CP002959">
    <property type="protein sequence ID" value="AFM13078.1"/>
    <property type="molecule type" value="Genomic_DNA"/>
</dbReference>
<sequence>MQVRTVLILDGILTIVLGPLFFFFGRNILQFLGSPAGDDALVLMRLYGGMLVMNGIFFLGSANTTDNAVRKSFLYGSLVVDGISACVLAYAAYTGVFNGWGYGGAAVFATVWLLFLFALLRLDELKVFTIIASEDDILAAVNQARTKKMQVRVRGSAHSVDKAIFTDKFKTWLKAGNEMNLYMSDYDEIVAVDPKTRRVEVQAGCHLGADPFDPAQKAIWERSLLYKLDAMGWALPDLGGITHQTVAGFLMTGSSGGSVKYSIDDAIYAFRFIDGNGEIQTASRDRNIDLFNAVGVSMGLLGVISTVTFQCVPKYDIVGQEATTYDTGAAIDLFGKGDKARPSLQKFMTDTEYMRMMWWPQKGVRKAVVWQARRMTRSDYNKETNPPNGPGKNPFKPKPYLELGENTLLAEIGASLFYTLIGNLSKLGALGRFLNKHLSWILTKVLNLFVVNDADAKPPGPQKFWDHYYNSLPMDNQMRDNLMPTEFTELWIPIEKTEAVMNALLQHYEKNGLSATGTYACEIYAAKRSRFWLSPAYNQNVVRIDVFWFARNAGNPAKTFYPQFWKLLKPFGFRPHWGKFLPPADSDTGREYMRQQYPRWDDFVKLRRKHDPQNLFLTRYWRDYFA</sequence>
<dbReference type="PANTHER" id="PTHR43762:SF1">
    <property type="entry name" value="D-ARABINONO-1,4-LACTONE OXIDASE"/>
    <property type="match status" value="1"/>
</dbReference>
<dbReference type="Pfam" id="PF01565">
    <property type="entry name" value="FAD_binding_4"/>
    <property type="match status" value="1"/>
</dbReference>
<accession>I4B721</accession>
<evidence type="ECO:0000259" key="4">
    <source>
        <dbReference type="PROSITE" id="PS51387"/>
    </source>
</evidence>